<dbReference type="CDD" id="cd06971">
    <property type="entry name" value="PgpA"/>
    <property type="match status" value="1"/>
</dbReference>
<dbReference type="InterPro" id="IPR036681">
    <property type="entry name" value="PgpA-like_sf"/>
</dbReference>
<keyword evidence="2" id="KW-1133">Transmembrane helix</keyword>
<dbReference type="Proteomes" id="UP000325372">
    <property type="component" value="Unassembled WGS sequence"/>
</dbReference>
<dbReference type="PANTHER" id="PTHR36305:SF1">
    <property type="entry name" value="PHOSPHATIDYLGLYCEROPHOSPHATASE A"/>
    <property type="match status" value="1"/>
</dbReference>
<dbReference type="SUPFAM" id="SSF101307">
    <property type="entry name" value="YutG-like"/>
    <property type="match status" value="1"/>
</dbReference>
<feature type="transmembrane region" description="Helical" evidence="2">
    <location>
        <begin position="51"/>
        <end position="71"/>
    </location>
</feature>
<evidence type="ECO:0000313" key="5">
    <source>
        <dbReference type="Proteomes" id="UP000325372"/>
    </source>
</evidence>
<keyword evidence="1" id="KW-0997">Cell inner membrane</keyword>
<keyword evidence="1" id="KW-0460">Magnesium</keyword>
<comment type="subcellular location">
    <subcellularLocation>
        <location evidence="1">Cell inner membrane</location>
        <topology evidence="1">Multi-pass membrane protein</topology>
    </subcellularLocation>
</comment>
<keyword evidence="1 2" id="KW-0472">Membrane</keyword>
<proteinExistence type="predicted"/>
<keyword evidence="1 2" id="KW-0812">Transmembrane</keyword>
<dbReference type="GO" id="GO:0006655">
    <property type="term" value="P:phosphatidylglycerol biosynthetic process"/>
    <property type="evidence" value="ECO:0007669"/>
    <property type="project" value="UniProtKB-UniPathway"/>
</dbReference>
<keyword evidence="1" id="KW-0378">Hydrolase</keyword>
<keyword evidence="1" id="KW-0442">Lipid degradation</keyword>
<keyword evidence="1" id="KW-1003">Cell membrane</keyword>
<evidence type="ECO:0000256" key="2">
    <source>
        <dbReference type="SAM" id="Phobius"/>
    </source>
</evidence>
<sequence length="162" mass="17470">MTTVDRKALYAAFRSWDGFLAMGFGSGLSPRAPGTAGTLVAVPLAWLLQPLGTMGLLAVVAVTFAFGTWICDRVGRRLGVPDHGALVWDEFVGYWFAIAFAPPGWPWLLAGFVLFRIFDILKPWPIRLADRHVHGGFGVMLDDLIAGGFAALVLWGVVALVG</sequence>
<comment type="pathway">
    <text evidence="1">Phospholipid metabolism; phosphatidylglycerol biosynthesis; phosphatidylglycerol from CDP-diacylglycerol: step 2/2.</text>
</comment>
<keyword evidence="1" id="KW-0595">Phospholipid degradation</keyword>
<dbReference type="InterPro" id="IPR026037">
    <property type="entry name" value="PgpA"/>
</dbReference>
<gene>
    <name evidence="4" type="ORF">F3N42_10255</name>
</gene>
<comment type="catalytic activity">
    <reaction evidence="1">
        <text>a 1,2-diacyl-sn-glycero-3-phospho-(1'-sn-glycero-3'-phosphate) + H2O = a 1,2-diacyl-sn-glycero-3-phospho-(1'-sn-glycerol) + phosphate</text>
        <dbReference type="Rhea" id="RHEA:33751"/>
        <dbReference type="ChEBI" id="CHEBI:15377"/>
        <dbReference type="ChEBI" id="CHEBI:43474"/>
        <dbReference type="ChEBI" id="CHEBI:60110"/>
        <dbReference type="ChEBI" id="CHEBI:64716"/>
        <dbReference type="EC" id="3.1.3.27"/>
    </reaction>
</comment>
<evidence type="ECO:0000313" key="4">
    <source>
        <dbReference type="EMBL" id="KAA9130748.1"/>
    </source>
</evidence>
<organism evidence="4 5">
    <name type="scientific">Marinihelvus fidelis</name>
    <dbReference type="NCBI Taxonomy" id="2613842"/>
    <lineage>
        <taxon>Bacteria</taxon>
        <taxon>Pseudomonadati</taxon>
        <taxon>Pseudomonadota</taxon>
        <taxon>Gammaproteobacteria</taxon>
        <taxon>Chromatiales</taxon>
        <taxon>Wenzhouxiangellaceae</taxon>
        <taxon>Marinihelvus</taxon>
    </lineage>
</organism>
<protein>
    <recommendedName>
        <fullName evidence="1">Phosphatidylglycerophosphatase A</fullName>
        <ecNumber evidence="1">3.1.3.27</ecNumber>
    </recommendedName>
    <alternativeName>
        <fullName evidence="1">Phosphatidylglycerolphosphate phosphatase A</fullName>
    </alternativeName>
</protein>
<reference evidence="4 5" key="1">
    <citation type="submission" date="2019-09" db="EMBL/GenBank/DDBJ databases">
        <title>Wenzhouxiangella sp. Genome sequencing and assembly.</title>
        <authorList>
            <person name="Zhang R."/>
        </authorList>
    </citation>
    <scope>NUCLEOTIDE SEQUENCE [LARGE SCALE GENOMIC DNA]</scope>
    <source>
        <strain evidence="4 5">W260</strain>
    </source>
</reference>
<dbReference type="GO" id="GO:0005886">
    <property type="term" value="C:plasma membrane"/>
    <property type="evidence" value="ECO:0007669"/>
    <property type="project" value="UniProtKB-SubCell"/>
</dbReference>
<keyword evidence="1" id="KW-0443">Lipid metabolism</keyword>
<dbReference type="InterPro" id="IPR007686">
    <property type="entry name" value="YutG/PgpA"/>
</dbReference>
<comment type="cofactor">
    <cofactor evidence="1">
        <name>Mg(2+)</name>
        <dbReference type="ChEBI" id="CHEBI:18420"/>
    </cofactor>
</comment>
<dbReference type="PANTHER" id="PTHR36305">
    <property type="entry name" value="PHOSPHATIDYLGLYCEROPHOSPHATASE A"/>
    <property type="match status" value="1"/>
</dbReference>
<feature type="domain" description="YutG/PgpA" evidence="3">
    <location>
        <begin position="20"/>
        <end position="157"/>
    </location>
</feature>
<dbReference type="PIRSF" id="PIRSF006162">
    <property type="entry name" value="PgpA"/>
    <property type="match status" value="1"/>
</dbReference>
<dbReference type="RefSeq" id="WP_150864386.1">
    <property type="nucleotide sequence ID" value="NZ_VYXP01000006.1"/>
</dbReference>
<dbReference type="EC" id="3.1.3.27" evidence="1"/>
<feature type="transmembrane region" description="Helical" evidence="2">
    <location>
        <begin position="92"/>
        <end position="118"/>
    </location>
</feature>
<dbReference type="Pfam" id="PF04608">
    <property type="entry name" value="PgpA"/>
    <property type="match status" value="1"/>
</dbReference>
<dbReference type="AlphaFoldDB" id="A0A5N0T7P1"/>
<evidence type="ECO:0000259" key="3">
    <source>
        <dbReference type="Pfam" id="PF04608"/>
    </source>
</evidence>
<keyword evidence="5" id="KW-1185">Reference proteome</keyword>
<dbReference type="GO" id="GO:0009395">
    <property type="term" value="P:phospholipid catabolic process"/>
    <property type="evidence" value="ECO:0007669"/>
    <property type="project" value="UniProtKB-KW"/>
</dbReference>
<dbReference type="GO" id="GO:0046872">
    <property type="term" value="F:metal ion binding"/>
    <property type="evidence" value="ECO:0007669"/>
    <property type="project" value="UniProtKB-KW"/>
</dbReference>
<dbReference type="GO" id="GO:0008962">
    <property type="term" value="F:phosphatidylglycerophosphatase activity"/>
    <property type="evidence" value="ECO:0007669"/>
    <property type="project" value="UniProtKB-EC"/>
</dbReference>
<evidence type="ECO:0000256" key="1">
    <source>
        <dbReference type="PIRNR" id="PIRNR006162"/>
    </source>
</evidence>
<comment type="caution">
    <text evidence="4">The sequence shown here is derived from an EMBL/GenBank/DDBJ whole genome shotgun (WGS) entry which is preliminary data.</text>
</comment>
<accession>A0A5N0T7P1</accession>
<keyword evidence="1" id="KW-0479">Metal-binding</keyword>
<dbReference type="UniPathway" id="UPA00084">
    <property type="reaction ID" value="UER00504"/>
</dbReference>
<comment type="function">
    <text evidence="1">Lipid phosphatase which dephosphorylates phosphatidylglycerophosphate (PGP) to phosphatidylglycerol (PG).</text>
</comment>
<dbReference type="EMBL" id="VYXP01000006">
    <property type="protein sequence ID" value="KAA9130748.1"/>
    <property type="molecule type" value="Genomic_DNA"/>
</dbReference>
<feature type="transmembrane region" description="Helical" evidence="2">
    <location>
        <begin position="144"/>
        <end position="161"/>
    </location>
</feature>
<name>A0A5N0T7P1_9GAMM</name>
<keyword evidence="1" id="KW-1208">Phospholipid metabolism</keyword>